<protein>
    <submittedName>
        <fullName evidence="2">Leucine--tRNA ligase, cytoplasmic</fullName>
    </submittedName>
</protein>
<evidence type="ECO:0000256" key="1">
    <source>
        <dbReference type="ARBA" id="ARBA00005594"/>
    </source>
</evidence>
<evidence type="ECO:0000313" key="3">
    <source>
        <dbReference type="Proteomes" id="UP000735302"/>
    </source>
</evidence>
<keyword evidence="3" id="KW-1185">Reference proteome</keyword>
<dbReference type="EMBL" id="BLXT01000847">
    <property type="protein sequence ID" value="GFN80923.1"/>
    <property type="molecule type" value="Genomic_DNA"/>
</dbReference>
<comment type="similarity">
    <text evidence="1">Belongs to the class-I aminoacyl-tRNA synthetase family.</text>
</comment>
<dbReference type="PANTHER" id="PTHR45794:SF1">
    <property type="entry name" value="LEUCINE--TRNA LIGASE, CYTOPLASMIC"/>
    <property type="match status" value="1"/>
</dbReference>
<dbReference type="GO" id="GO:0004823">
    <property type="term" value="F:leucine-tRNA ligase activity"/>
    <property type="evidence" value="ECO:0007669"/>
    <property type="project" value="InterPro"/>
</dbReference>
<dbReference type="Proteomes" id="UP000735302">
    <property type="component" value="Unassembled WGS sequence"/>
</dbReference>
<proteinExistence type="inferred from homology"/>
<comment type="caution">
    <text evidence="2">The sequence shown here is derived from an EMBL/GenBank/DDBJ whole genome shotgun (WGS) entry which is preliminary data.</text>
</comment>
<dbReference type="GO" id="GO:0006429">
    <property type="term" value="P:leucyl-tRNA aminoacylation"/>
    <property type="evidence" value="ECO:0007669"/>
    <property type="project" value="InterPro"/>
</dbReference>
<accession>A0AAV3YD27</accession>
<organism evidence="2 3">
    <name type="scientific">Plakobranchus ocellatus</name>
    <dbReference type="NCBI Taxonomy" id="259542"/>
    <lineage>
        <taxon>Eukaryota</taxon>
        <taxon>Metazoa</taxon>
        <taxon>Spiralia</taxon>
        <taxon>Lophotrochozoa</taxon>
        <taxon>Mollusca</taxon>
        <taxon>Gastropoda</taxon>
        <taxon>Heterobranchia</taxon>
        <taxon>Euthyneura</taxon>
        <taxon>Panpulmonata</taxon>
        <taxon>Sacoglossa</taxon>
        <taxon>Placobranchoidea</taxon>
        <taxon>Plakobranchidae</taxon>
        <taxon>Plakobranchus</taxon>
    </lineage>
</organism>
<evidence type="ECO:0000313" key="2">
    <source>
        <dbReference type="EMBL" id="GFN80923.1"/>
    </source>
</evidence>
<name>A0AAV3YD27_9GAST</name>
<dbReference type="InterPro" id="IPR004493">
    <property type="entry name" value="Leu-tRNA-synth_Ia_arc/euk"/>
</dbReference>
<dbReference type="PANTHER" id="PTHR45794">
    <property type="entry name" value="LEUCYL-TRNA SYNTHETASE"/>
    <property type="match status" value="1"/>
</dbReference>
<sequence length="176" mass="19122">MRLSLADAGDGVENANFVEKIAEAGMLRLHSFLEWVRQLLSRKASLRQGEYTFNDMMFARYEIKNISTTITTTITNAATAAVAATTTITITIMMTATNVTATTTTNTTITTTTITTMTTKLTSTKLTQEDLSLLGLPSGQDADGELEPATDGSLQISGRIHYPLCHHRPSLSDEMI</sequence>
<reference evidence="2 3" key="1">
    <citation type="journal article" date="2021" name="Elife">
        <title>Chloroplast acquisition without the gene transfer in kleptoplastic sea slugs, Plakobranchus ocellatus.</title>
        <authorList>
            <person name="Maeda T."/>
            <person name="Takahashi S."/>
            <person name="Yoshida T."/>
            <person name="Shimamura S."/>
            <person name="Takaki Y."/>
            <person name="Nagai Y."/>
            <person name="Toyoda A."/>
            <person name="Suzuki Y."/>
            <person name="Arimoto A."/>
            <person name="Ishii H."/>
            <person name="Satoh N."/>
            <person name="Nishiyama T."/>
            <person name="Hasebe M."/>
            <person name="Maruyama T."/>
            <person name="Minagawa J."/>
            <person name="Obokata J."/>
            <person name="Shigenobu S."/>
        </authorList>
    </citation>
    <scope>NUCLEOTIDE SEQUENCE [LARGE SCALE GENOMIC DNA]</scope>
</reference>
<dbReference type="AlphaFoldDB" id="A0AAV3YD27"/>
<gene>
    <name evidence="2" type="ORF">PoB_000742900</name>
</gene>
<dbReference type="GO" id="GO:0005524">
    <property type="term" value="F:ATP binding"/>
    <property type="evidence" value="ECO:0007669"/>
    <property type="project" value="InterPro"/>
</dbReference>
<keyword evidence="2" id="KW-0436">Ligase</keyword>